<keyword evidence="3" id="KW-1185">Reference proteome</keyword>
<feature type="region of interest" description="Disordered" evidence="1">
    <location>
        <begin position="34"/>
        <end position="55"/>
    </location>
</feature>
<name>A0A1H9YM64_9EURY</name>
<proteinExistence type="predicted"/>
<dbReference type="InterPro" id="IPR008969">
    <property type="entry name" value="CarboxyPept-like_regulatory"/>
</dbReference>
<feature type="region of interest" description="Disordered" evidence="1">
    <location>
        <begin position="1"/>
        <end position="21"/>
    </location>
</feature>
<dbReference type="SUPFAM" id="SSF49464">
    <property type="entry name" value="Carboxypeptidase regulatory domain-like"/>
    <property type="match status" value="1"/>
</dbReference>
<dbReference type="AlphaFoldDB" id="A0A1H9YM64"/>
<feature type="compositionally biased region" description="Low complexity" evidence="1">
    <location>
        <begin position="39"/>
        <end position="55"/>
    </location>
</feature>
<evidence type="ECO:0000313" key="3">
    <source>
        <dbReference type="Proteomes" id="UP000199320"/>
    </source>
</evidence>
<reference evidence="3" key="1">
    <citation type="submission" date="2016-10" db="EMBL/GenBank/DDBJ databases">
        <authorList>
            <person name="Varghese N."/>
            <person name="Submissions S."/>
        </authorList>
    </citation>
    <scope>NUCLEOTIDE SEQUENCE [LARGE SCALE GENOMIC DNA]</scope>
    <source>
        <strain evidence="3">CDM_6</strain>
    </source>
</reference>
<sequence>MATFSAASGGYGAVSGSSTTTTRLASSFDPVQNITGLNAGDSGTATRASSTRSGAGIDKVAATSTTSTTRLASSFDPVQNITGLNADDSGTATRASSTRSGAGIDEAAASSATSTTRLAREFDPVQNITGMNAEGGTGGTMLPTAYFRKLRGVVVDENGEPIKDAAWLYSQENLPTGGRVDDEGRFTIYTLKQRYSEFILIGESGRKNVDYTWYQPVSTEVNSTENDVTLVFKTGEIKGLFSGGKGIGMGGPLG</sequence>
<evidence type="ECO:0000256" key="1">
    <source>
        <dbReference type="SAM" id="MobiDB-lite"/>
    </source>
</evidence>
<protein>
    <submittedName>
        <fullName evidence="2">Uncharacterized protein</fullName>
    </submittedName>
</protein>
<organism evidence="2 3">
    <name type="scientific">Natrinema hispanicum</name>
    <dbReference type="NCBI Taxonomy" id="392421"/>
    <lineage>
        <taxon>Archaea</taxon>
        <taxon>Methanobacteriati</taxon>
        <taxon>Methanobacteriota</taxon>
        <taxon>Stenosarchaea group</taxon>
        <taxon>Halobacteria</taxon>
        <taxon>Halobacteriales</taxon>
        <taxon>Natrialbaceae</taxon>
        <taxon>Natrinema</taxon>
    </lineage>
</organism>
<evidence type="ECO:0000313" key="2">
    <source>
        <dbReference type="EMBL" id="SES70136.1"/>
    </source>
</evidence>
<feature type="region of interest" description="Disordered" evidence="1">
    <location>
        <begin position="86"/>
        <end position="117"/>
    </location>
</feature>
<feature type="compositionally biased region" description="Low complexity" evidence="1">
    <location>
        <begin position="86"/>
        <end position="116"/>
    </location>
</feature>
<dbReference type="Proteomes" id="UP000199320">
    <property type="component" value="Unassembled WGS sequence"/>
</dbReference>
<dbReference type="STRING" id="392421.SAMN04488694_101165"/>
<dbReference type="EMBL" id="FOIC01000001">
    <property type="protein sequence ID" value="SES70136.1"/>
    <property type="molecule type" value="Genomic_DNA"/>
</dbReference>
<gene>
    <name evidence="2" type="ORF">SAMN04488694_101165</name>
</gene>
<accession>A0A1H9YM64</accession>